<evidence type="ECO:0000313" key="1">
    <source>
        <dbReference type="EMBL" id="KAH3774240.1"/>
    </source>
</evidence>
<sequence length="109" mass="12496">MGKNLLAKFHEDWLRNVTKKAHVWKTTLSSHPHPGFIVFQQTGRIFKLDQEVIRTSVLTKFHLDCTKNLITREKNAALPGGLVFQKTGTIFALSLDIIKTIVLKKFHEN</sequence>
<organism evidence="1 2">
    <name type="scientific">Dreissena polymorpha</name>
    <name type="common">Zebra mussel</name>
    <name type="synonym">Mytilus polymorpha</name>
    <dbReference type="NCBI Taxonomy" id="45954"/>
    <lineage>
        <taxon>Eukaryota</taxon>
        <taxon>Metazoa</taxon>
        <taxon>Spiralia</taxon>
        <taxon>Lophotrochozoa</taxon>
        <taxon>Mollusca</taxon>
        <taxon>Bivalvia</taxon>
        <taxon>Autobranchia</taxon>
        <taxon>Heteroconchia</taxon>
        <taxon>Euheterodonta</taxon>
        <taxon>Imparidentia</taxon>
        <taxon>Neoheterodontei</taxon>
        <taxon>Myida</taxon>
        <taxon>Dreissenoidea</taxon>
        <taxon>Dreissenidae</taxon>
        <taxon>Dreissena</taxon>
    </lineage>
</organism>
<evidence type="ECO:0000313" key="2">
    <source>
        <dbReference type="Proteomes" id="UP000828390"/>
    </source>
</evidence>
<proteinExistence type="predicted"/>
<protein>
    <submittedName>
        <fullName evidence="1">Uncharacterized protein</fullName>
    </submittedName>
</protein>
<reference evidence="1" key="2">
    <citation type="submission" date="2020-11" db="EMBL/GenBank/DDBJ databases">
        <authorList>
            <person name="McCartney M.A."/>
            <person name="Auch B."/>
            <person name="Kono T."/>
            <person name="Mallez S."/>
            <person name="Becker A."/>
            <person name="Gohl D.M."/>
            <person name="Silverstein K.A.T."/>
            <person name="Koren S."/>
            <person name="Bechman K.B."/>
            <person name="Herman A."/>
            <person name="Abrahante J.E."/>
            <person name="Garbe J."/>
        </authorList>
    </citation>
    <scope>NUCLEOTIDE SEQUENCE</scope>
    <source>
        <strain evidence="1">Duluth1</strain>
        <tissue evidence="1">Whole animal</tissue>
    </source>
</reference>
<keyword evidence="2" id="KW-1185">Reference proteome</keyword>
<gene>
    <name evidence="1" type="ORF">DPMN_175615</name>
</gene>
<accession>A0A9D4E9F2</accession>
<reference evidence="1" key="1">
    <citation type="journal article" date="2019" name="bioRxiv">
        <title>The Genome of the Zebra Mussel, Dreissena polymorpha: A Resource for Invasive Species Research.</title>
        <authorList>
            <person name="McCartney M.A."/>
            <person name="Auch B."/>
            <person name="Kono T."/>
            <person name="Mallez S."/>
            <person name="Zhang Y."/>
            <person name="Obille A."/>
            <person name="Becker A."/>
            <person name="Abrahante J.E."/>
            <person name="Garbe J."/>
            <person name="Badalamenti J.P."/>
            <person name="Herman A."/>
            <person name="Mangelson H."/>
            <person name="Liachko I."/>
            <person name="Sullivan S."/>
            <person name="Sone E.D."/>
            <person name="Koren S."/>
            <person name="Silverstein K.A.T."/>
            <person name="Beckman K.B."/>
            <person name="Gohl D.M."/>
        </authorList>
    </citation>
    <scope>NUCLEOTIDE SEQUENCE</scope>
    <source>
        <strain evidence="1">Duluth1</strain>
        <tissue evidence="1">Whole animal</tissue>
    </source>
</reference>
<dbReference type="AlphaFoldDB" id="A0A9D4E9F2"/>
<comment type="caution">
    <text evidence="1">The sequence shown here is derived from an EMBL/GenBank/DDBJ whole genome shotgun (WGS) entry which is preliminary data.</text>
</comment>
<dbReference type="Proteomes" id="UP000828390">
    <property type="component" value="Unassembled WGS sequence"/>
</dbReference>
<dbReference type="EMBL" id="JAIWYP010000009">
    <property type="protein sequence ID" value="KAH3774240.1"/>
    <property type="molecule type" value="Genomic_DNA"/>
</dbReference>
<name>A0A9D4E9F2_DREPO</name>